<dbReference type="InterPro" id="IPR002925">
    <property type="entry name" value="Dienelactn_hydro"/>
</dbReference>
<dbReference type="EMBL" id="UOFR01000079">
    <property type="protein sequence ID" value="VAX00806.1"/>
    <property type="molecule type" value="Genomic_DNA"/>
</dbReference>
<protein>
    <submittedName>
        <fullName evidence="2">Dienelactone hydrolase family protein</fullName>
    </submittedName>
</protein>
<proteinExistence type="predicted"/>
<evidence type="ECO:0000313" key="2">
    <source>
        <dbReference type="EMBL" id="VAX00806.1"/>
    </source>
</evidence>
<gene>
    <name evidence="2" type="ORF">MNBD_GAMMA21-2282</name>
</gene>
<dbReference type="GO" id="GO:0016787">
    <property type="term" value="F:hydrolase activity"/>
    <property type="evidence" value="ECO:0007669"/>
    <property type="project" value="UniProtKB-KW"/>
</dbReference>
<dbReference type="Gene3D" id="3.40.50.1820">
    <property type="entry name" value="alpha/beta hydrolase"/>
    <property type="match status" value="1"/>
</dbReference>
<dbReference type="AlphaFoldDB" id="A0A3B1A4Z1"/>
<evidence type="ECO:0000259" key="1">
    <source>
        <dbReference type="Pfam" id="PF01738"/>
    </source>
</evidence>
<organism evidence="2">
    <name type="scientific">hydrothermal vent metagenome</name>
    <dbReference type="NCBI Taxonomy" id="652676"/>
    <lineage>
        <taxon>unclassified sequences</taxon>
        <taxon>metagenomes</taxon>
        <taxon>ecological metagenomes</taxon>
    </lineage>
</organism>
<dbReference type="InterPro" id="IPR050261">
    <property type="entry name" value="FrsA_esterase"/>
</dbReference>
<dbReference type="SUPFAM" id="SSF53474">
    <property type="entry name" value="alpha/beta-Hydrolases"/>
    <property type="match status" value="1"/>
</dbReference>
<keyword evidence="2" id="KW-0378">Hydrolase</keyword>
<dbReference type="Pfam" id="PF01738">
    <property type="entry name" value="DLH"/>
    <property type="match status" value="1"/>
</dbReference>
<dbReference type="InterPro" id="IPR029058">
    <property type="entry name" value="AB_hydrolase_fold"/>
</dbReference>
<dbReference type="PANTHER" id="PTHR22946">
    <property type="entry name" value="DIENELACTONE HYDROLASE DOMAIN-CONTAINING PROTEIN-RELATED"/>
    <property type="match status" value="1"/>
</dbReference>
<name>A0A3B1A4Z1_9ZZZZ</name>
<accession>A0A3B1A4Z1</accession>
<dbReference type="PANTHER" id="PTHR22946:SF0">
    <property type="entry name" value="DIENELACTONE HYDROLASE DOMAIN-CONTAINING PROTEIN"/>
    <property type="match status" value="1"/>
</dbReference>
<feature type="domain" description="Dienelactone hydrolase" evidence="1">
    <location>
        <begin position="36"/>
        <end position="258"/>
    </location>
</feature>
<sequence>MLKLIYTLILLTLVTPIRAEIVSKEIKYELDGISLTGYLAYDDKLKGKRPGVLVVHEWWGLNDYVRSRARKLAELGYIAFALDMYGDGKLAKHPKDAGRFAAQVKKNMKLEAARFDVALKQLTANELTDAERIAAVGYCFGGGVVLEMARRGKPLKGVVSFHGSLDASQAARKGEIKAKILVLNGAEDPFVKEESIIAFRKEMKDAEAKVQFINLAGAKHSFTNPGATAIGKKFGLPLEYNKQADQKSWQQMIVFLKGIFE</sequence>
<reference evidence="2" key="1">
    <citation type="submission" date="2018-06" db="EMBL/GenBank/DDBJ databases">
        <authorList>
            <person name="Zhirakovskaya E."/>
        </authorList>
    </citation>
    <scope>NUCLEOTIDE SEQUENCE</scope>
</reference>